<proteinExistence type="predicted"/>
<dbReference type="Proteomes" id="UP000271889">
    <property type="component" value="Unassembled WGS sequence"/>
</dbReference>
<evidence type="ECO:0000313" key="2">
    <source>
        <dbReference type="Proteomes" id="UP000271889"/>
    </source>
</evidence>
<keyword evidence="2" id="KW-1185">Reference proteome</keyword>
<protein>
    <submittedName>
        <fullName evidence="1">Uncharacterized protein</fullName>
    </submittedName>
</protein>
<dbReference type="AlphaFoldDB" id="A0A3P6UZM3"/>
<gene>
    <name evidence="1" type="ORF">CGOC_LOCUS8086</name>
</gene>
<sequence>MTSTLKMMSTRSSENSTIALKRSTKLRFTNKTAMAVPLN</sequence>
<accession>A0A3P6UZM3</accession>
<name>A0A3P6UZM3_CYLGO</name>
<dbReference type="EMBL" id="UYRV01029105">
    <property type="protein sequence ID" value="VDK83121.1"/>
    <property type="molecule type" value="Genomic_DNA"/>
</dbReference>
<reference evidence="1 2" key="1">
    <citation type="submission" date="2018-11" db="EMBL/GenBank/DDBJ databases">
        <authorList>
            <consortium name="Pathogen Informatics"/>
        </authorList>
    </citation>
    <scope>NUCLEOTIDE SEQUENCE [LARGE SCALE GENOMIC DNA]</scope>
</reference>
<evidence type="ECO:0000313" key="1">
    <source>
        <dbReference type="EMBL" id="VDK83121.1"/>
    </source>
</evidence>
<organism evidence="1 2">
    <name type="scientific">Cylicostephanus goldi</name>
    <name type="common">Nematode worm</name>
    <dbReference type="NCBI Taxonomy" id="71465"/>
    <lineage>
        <taxon>Eukaryota</taxon>
        <taxon>Metazoa</taxon>
        <taxon>Ecdysozoa</taxon>
        <taxon>Nematoda</taxon>
        <taxon>Chromadorea</taxon>
        <taxon>Rhabditida</taxon>
        <taxon>Rhabditina</taxon>
        <taxon>Rhabditomorpha</taxon>
        <taxon>Strongyloidea</taxon>
        <taxon>Strongylidae</taxon>
        <taxon>Cylicostephanus</taxon>
    </lineage>
</organism>